<dbReference type="GO" id="GO:0016740">
    <property type="term" value="F:transferase activity"/>
    <property type="evidence" value="ECO:0007669"/>
    <property type="project" value="UniProtKB-KW"/>
</dbReference>
<evidence type="ECO:0000313" key="2">
    <source>
        <dbReference type="EMBL" id="QEH61338.1"/>
    </source>
</evidence>
<accession>A0A5B9Y2S0</accession>
<dbReference type="Proteomes" id="UP000323144">
    <property type="component" value="Chromosome"/>
</dbReference>
<dbReference type="Gene3D" id="3.90.550.10">
    <property type="entry name" value="Spore Coat Polysaccharide Biosynthesis Protein SpsA, Chain A"/>
    <property type="match status" value="1"/>
</dbReference>
<dbReference type="AlphaFoldDB" id="A0A5B9Y2S0"/>
<dbReference type="EMBL" id="CP043026">
    <property type="protein sequence ID" value="QEH61338.1"/>
    <property type="molecule type" value="Genomic_DNA"/>
</dbReference>
<dbReference type="PANTHER" id="PTHR22916">
    <property type="entry name" value="GLYCOSYLTRANSFERASE"/>
    <property type="match status" value="1"/>
</dbReference>
<feature type="domain" description="Glycosyltransferase 2-like" evidence="1">
    <location>
        <begin position="5"/>
        <end position="119"/>
    </location>
</feature>
<organism evidence="2 3">
    <name type="scientific">Spiroplasma chinense</name>
    <dbReference type="NCBI Taxonomy" id="216932"/>
    <lineage>
        <taxon>Bacteria</taxon>
        <taxon>Bacillati</taxon>
        <taxon>Mycoplasmatota</taxon>
        <taxon>Mollicutes</taxon>
        <taxon>Entomoplasmatales</taxon>
        <taxon>Spiroplasmataceae</taxon>
        <taxon>Spiroplasma</taxon>
    </lineage>
</organism>
<evidence type="ECO:0000313" key="3">
    <source>
        <dbReference type="Proteomes" id="UP000323144"/>
    </source>
</evidence>
<protein>
    <submittedName>
        <fullName evidence="2">Glycosyltransferase</fullName>
    </submittedName>
</protein>
<evidence type="ECO:0000259" key="1">
    <source>
        <dbReference type="Pfam" id="PF00535"/>
    </source>
</evidence>
<dbReference type="SUPFAM" id="SSF53448">
    <property type="entry name" value="Nucleotide-diphospho-sugar transferases"/>
    <property type="match status" value="1"/>
</dbReference>
<dbReference type="InterPro" id="IPR001173">
    <property type="entry name" value="Glyco_trans_2-like"/>
</dbReference>
<sequence>MLLSFVVVSQDTNSSFEKTIDSIYAQTDNDYEVIIVSDKSMADNAKEVYGRDKFWNNNNVKLVLNNSIQGLSVSWNTAIDLAEGKYIKFVNQGDSIKPNYVEEMKKTVEKFKSDEIDIIEYDVQLVGLTNTTIETYLEKDNVYELANCYDPYAYTNSILFNKVFRTKLLQDFGFKFRRFVRFDMLFIYKVLGQTDKFLYRSGEPLEEVMVAPVQYSAFDLVNQWTHILNYYRRIAKFKDLKDYLNYAYYKTMVHIWLWMIKHYDNKLLLKKASSFVERKFAEKQEDFVAENKVFKQQKDARFTEICTNFSKYIKDMYKLAK</sequence>
<keyword evidence="3" id="KW-1185">Reference proteome</keyword>
<keyword evidence="2" id="KW-0808">Transferase</keyword>
<dbReference type="KEGG" id="schi:SCHIN_v1c01400"/>
<gene>
    <name evidence="2" type="primary">cps</name>
    <name evidence="2" type="ORF">SCHIN_v1c01400</name>
</gene>
<dbReference type="InterPro" id="IPR029044">
    <property type="entry name" value="Nucleotide-diphossugar_trans"/>
</dbReference>
<dbReference type="CDD" id="cd00761">
    <property type="entry name" value="Glyco_tranf_GTA_type"/>
    <property type="match status" value="1"/>
</dbReference>
<dbReference type="RefSeq" id="WP_166507732.1">
    <property type="nucleotide sequence ID" value="NZ_CP043026.1"/>
</dbReference>
<proteinExistence type="predicted"/>
<reference evidence="2 3" key="1">
    <citation type="submission" date="2019-08" db="EMBL/GenBank/DDBJ databases">
        <title>Complete genome sequence of Spiroplasma chinense CCH (DSM 19755).</title>
        <authorList>
            <person name="Shen H.-Y."/>
            <person name="Lin Y.-C."/>
            <person name="Chou L."/>
            <person name="Kuo C.-H."/>
        </authorList>
    </citation>
    <scope>NUCLEOTIDE SEQUENCE [LARGE SCALE GENOMIC DNA]</scope>
    <source>
        <strain evidence="2 3">CCH</strain>
    </source>
</reference>
<name>A0A5B9Y2S0_9MOLU</name>
<dbReference type="Pfam" id="PF00535">
    <property type="entry name" value="Glycos_transf_2"/>
    <property type="match status" value="1"/>
</dbReference>